<feature type="transmembrane region" description="Helical" evidence="5">
    <location>
        <begin position="7"/>
        <end position="28"/>
    </location>
</feature>
<keyword evidence="3 5" id="KW-1133">Transmembrane helix</keyword>
<evidence type="ECO:0000256" key="4">
    <source>
        <dbReference type="ARBA" id="ARBA00023136"/>
    </source>
</evidence>
<feature type="transmembrane region" description="Helical" evidence="5">
    <location>
        <begin position="255"/>
        <end position="276"/>
    </location>
</feature>
<dbReference type="AlphaFoldDB" id="A0A2T0WNY1"/>
<evidence type="ECO:0000313" key="8">
    <source>
        <dbReference type="Proteomes" id="UP000238157"/>
    </source>
</evidence>
<dbReference type="EMBL" id="PVTR01000004">
    <property type="protein sequence ID" value="PRY88411.1"/>
    <property type="molecule type" value="Genomic_DNA"/>
</dbReference>
<feature type="transmembrane region" description="Helical" evidence="5">
    <location>
        <begin position="180"/>
        <end position="205"/>
    </location>
</feature>
<evidence type="ECO:0000259" key="6">
    <source>
        <dbReference type="Pfam" id="PF04932"/>
    </source>
</evidence>
<comment type="subcellular location">
    <subcellularLocation>
        <location evidence="1">Membrane</location>
        <topology evidence="1">Multi-pass membrane protein</topology>
    </subcellularLocation>
</comment>
<dbReference type="Pfam" id="PF04932">
    <property type="entry name" value="Wzy_C"/>
    <property type="match status" value="1"/>
</dbReference>
<keyword evidence="7" id="KW-0436">Ligase</keyword>
<feature type="transmembrane region" description="Helical" evidence="5">
    <location>
        <begin position="40"/>
        <end position="58"/>
    </location>
</feature>
<organism evidence="7 8">
    <name type="scientific">Mongoliibacter ruber</name>
    <dbReference type="NCBI Taxonomy" id="1750599"/>
    <lineage>
        <taxon>Bacteria</taxon>
        <taxon>Pseudomonadati</taxon>
        <taxon>Bacteroidota</taxon>
        <taxon>Cytophagia</taxon>
        <taxon>Cytophagales</taxon>
        <taxon>Cyclobacteriaceae</taxon>
        <taxon>Mongoliibacter</taxon>
    </lineage>
</organism>
<protein>
    <submittedName>
        <fullName evidence="7">O-antigen ligase-like membrane protein</fullName>
    </submittedName>
</protein>
<accession>A0A2T0WNY1</accession>
<reference evidence="7 8" key="1">
    <citation type="submission" date="2018-03" db="EMBL/GenBank/DDBJ databases">
        <title>Genomic Encyclopedia of Archaeal and Bacterial Type Strains, Phase II (KMG-II): from individual species to whole genera.</title>
        <authorList>
            <person name="Goeker M."/>
        </authorList>
    </citation>
    <scope>NUCLEOTIDE SEQUENCE [LARGE SCALE GENOMIC DNA]</scope>
    <source>
        <strain evidence="7 8">DSM 27929</strain>
    </source>
</reference>
<feature type="transmembrane region" description="Helical" evidence="5">
    <location>
        <begin position="137"/>
        <end position="160"/>
    </location>
</feature>
<evidence type="ECO:0000256" key="5">
    <source>
        <dbReference type="SAM" id="Phobius"/>
    </source>
</evidence>
<feature type="transmembrane region" description="Helical" evidence="5">
    <location>
        <begin position="70"/>
        <end position="91"/>
    </location>
</feature>
<dbReference type="RefSeq" id="WP_106133146.1">
    <property type="nucleotide sequence ID" value="NZ_PVTR01000004.1"/>
</dbReference>
<keyword evidence="2 5" id="KW-0812">Transmembrane</keyword>
<dbReference type="GO" id="GO:0016874">
    <property type="term" value="F:ligase activity"/>
    <property type="evidence" value="ECO:0007669"/>
    <property type="project" value="UniProtKB-KW"/>
</dbReference>
<dbReference type="Proteomes" id="UP000238157">
    <property type="component" value="Unassembled WGS sequence"/>
</dbReference>
<feature type="domain" description="O-antigen ligase-related" evidence="6">
    <location>
        <begin position="218"/>
        <end position="315"/>
    </location>
</feature>
<dbReference type="InterPro" id="IPR007016">
    <property type="entry name" value="O-antigen_ligase-rel_domated"/>
</dbReference>
<gene>
    <name evidence="7" type="ORF">CLW00_10462</name>
</gene>
<evidence type="ECO:0000256" key="3">
    <source>
        <dbReference type="ARBA" id="ARBA00022989"/>
    </source>
</evidence>
<proteinExistence type="predicted"/>
<keyword evidence="4 5" id="KW-0472">Membrane</keyword>
<dbReference type="GO" id="GO:0016020">
    <property type="term" value="C:membrane"/>
    <property type="evidence" value="ECO:0007669"/>
    <property type="project" value="UniProtKB-SubCell"/>
</dbReference>
<feature type="transmembrane region" description="Helical" evidence="5">
    <location>
        <begin position="97"/>
        <end position="116"/>
    </location>
</feature>
<feature type="transmembrane region" description="Helical" evidence="5">
    <location>
        <begin position="372"/>
        <end position="391"/>
    </location>
</feature>
<evidence type="ECO:0000256" key="2">
    <source>
        <dbReference type="ARBA" id="ARBA00022692"/>
    </source>
</evidence>
<evidence type="ECO:0000313" key="7">
    <source>
        <dbReference type="EMBL" id="PRY88411.1"/>
    </source>
</evidence>
<feature type="transmembrane region" description="Helical" evidence="5">
    <location>
        <begin position="347"/>
        <end position="366"/>
    </location>
</feature>
<evidence type="ECO:0000256" key="1">
    <source>
        <dbReference type="ARBA" id="ARBA00004141"/>
    </source>
</evidence>
<comment type="caution">
    <text evidence="7">The sequence shown here is derived from an EMBL/GenBank/DDBJ whole genome shotgun (WGS) entry which is preliminary data.</text>
</comment>
<keyword evidence="8" id="KW-1185">Reference proteome</keyword>
<sequence>MLLRFKIIDVLNVLILAYLLALFFLYPYGLPLIGSNNLRVSDLFAFPILGLAIILLVHKNKVYHYPILNSFVLLFILFELLYPILGLFVGYEGLGAIGNTLRMALIWLPFYLYILLSEPPKVLELDRFLNKVLRYSIVLNIIYGVIQIAVRIRMLPYSFLITKHLEPFAVDSHFRVVDGIRASGFFVNTTGLSVFAILSMSYFLASYIGKRNSWDGAFVLLSFLALVLTTSRAGVITAVIILTVGWIFIPNRGKLVSILIFLLMGVVGYFIIDLYVGTDVLFGRFTRIIEGGAATDRSFSHRTERLWPRVFQALESFEFGTLVNAVSKVGLVDSGYLTYYAQGKWPFILALIIFLIGTLIKSLNIFVDRANWANFLVLAIVIYLSFTMVVLNPLRSPFVIFFLLFGLWMAESHKSQHAKN</sequence>
<name>A0A2T0WNY1_9BACT</name>
<dbReference type="OrthoDB" id="9819713at2"/>
<feature type="transmembrane region" description="Helical" evidence="5">
    <location>
        <begin position="217"/>
        <end position="249"/>
    </location>
</feature>